<evidence type="ECO:0000313" key="3">
    <source>
        <dbReference type="EMBL" id="QNV37694.1"/>
    </source>
</evidence>
<dbReference type="Proteomes" id="UP000516404">
    <property type="component" value="Chromosome"/>
</dbReference>
<dbReference type="AlphaFoldDB" id="A0A7H2BDE8"/>
<keyword evidence="4" id="KW-1185">Reference proteome</keyword>
<evidence type="ECO:0000256" key="1">
    <source>
        <dbReference type="SAM" id="MobiDB-lite"/>
    </source>
</evidence>
<feature type="transmembrane region" description="Helical" evidence="2">
    <location>
        <begin position="40"/>
        <end position="59"/>
    </location>
</feature>
<evidence type="ECO:0000313" key="4">
    <source>
        <dbReference type="Proteomes" id="UP000516404"/>
    </source>
</evidence>
<feature type="transmembrane region" description="Helical" evidence="2">
    <location>
        <begin position="129"/>
        <end position="146"/>
    </location>
</feature>
<keyword evidence="2" id="KW-1133">Transmembrane helix</keyword>
<keyword evidence="2" id="KW-0472">Membrane</keyword>
<feature type="transmembrane region" description="Helical" evidence="2">
    <location>
        <begin position="152"/>
        <end position="171"/>
    </location>
</feature>
<reference evidence="3 4" key="1">
    <citation type="submission" date="2020-09" db="EMBL/GenBank/DDBJ databases">
        <title>Investigation of environmental microbes.</title>
        <authorList>
            <person name="Ou Y."/>
            <person name="Kang Q."/>
        </authorList>
    </citation>
    <scope>NUCLEOTIDE SEQUENCE [LARGE SCALE GENOMIC DNA]</scope>
    <source>
        <strain evidence="3 4">KJZ-14</strain>
    </source>
</reference>
<accession>A0A7H2BDE8</accession>
<keyword evidence="2" id="KW-0812">Transmembrane</keyword>
<feature type="transmembrane region" description="Helical" evidence="2">
    <location>
        <begin position="102"/>
        <end position="122"/>
    </location>
</feature>
<proteinExistence type="predicted"/>
<dbReference type="KEGG" id="rter:IDM49_10940"/>
<dbReference type="GeneID" id="96624756"/>
<organism evidence="3 4">
    <name type="scientific">Rothia terrae</name>
    <dbReference type="NCBI Taxonomy" id="396015"/>
    <lineage>
        <taxon>Bacteria</taxon>
        <taxon>Bacillati</taxon>
        <taxon>Actinomycetota</taxon>
        <taxon>Actinomycetes</taxon>
        <taxon>Micrococcales</taxon>
        <taxon>Micrococcaceae</taxon>
        <taxon>Rothia</taxon>
    </lineage>
</organism>
<protein>
    <submittedName>
        <fullName evidence="3">DUF2127 domain-containing protein</fullName>
    </submittedName>
</protein>
<dbReference type="Pfam" id="PF09900">
    <property type="entry name" value="DUF2127"/>
    <property type="match status" value="1"/>
</dbReference>
<sequence length="181" mass="20649">MVPSIHHAPSQPAVAQHSPRGKNLESRTERFLYRFFRVSLWVKLLVGIGEFMSAAVLFFTPPGWWTLAAQKIANSEIFQDTDIITSAQVLHEGSVLSQHTPWFATVYLLIHALTKIVLVWAVLKNKLWAYPWMLGILTIFTGYQIFDIATGGSLIMVALTVFDVFIVFLTLHEWKRAKRNH</sequence>
<dbReference type="RefSeq" id="WP_190724532.1">
    <property type="nucleotide sequence ID" value="NZ_CP061539.1"/>
</dbReference>
<name>A0A7H2BDE8_9MICC</name>
<feature type="region of interest" description="Disordered" evidence="1">
    <location>
        <begin position="1"/>
        <end position="22"/>
    </location>
</feature>
<evidence type="ECO:0000256" key="2">
    <source>
        <dbReference type="SAM" id="Phobius"/>
    </source>
</evidence>
<dbReference type="InterPro" id="IPR021125">
    <property type="entry name" value="DUF2127"/>
</dbReference>
<gene>
    <name evidence="3" type="ORF">IDM49_10940</name>
</gene>
<dbReference type="EMBL" id="CP061539">
    <property type="protein sequence ID" value="QNV37694.1"/>
    <property type="molecule type" value="Genomic_DNA"/>
</dbReference>